<keyword evidence="2" id="KW-0472">Membrane</keyword>
<sequence length="392" mass="44816">MCKMIRGWLGCVREKENMLFGPSPLRLLPPFFLQDRSIVYGVVTAVHLPIIGGPGNFGRNGVAFVNLRVQKGYWTLNKYLGSQDLEDLPGHADVLSELGSSRDHPIAYPESVLDIEDEEEHTLYAASFEELARSHVKYDTVIWVSISLLLVLAWGIGIIMLLCLPIRRYLLQKNISSRKLYVTANEIVYKSVYGIHTFRVESIAHGKAAPVDELQVQGVTDPGVLRKVIITEASKNVQDFGKGWKSTPTGEEESPSRVRSLSEGPAIFKSPSKSWKEDGWWVQMRYYIHQIDVPKTERCRYALQMRGSPRYTSSQHRSSPRYPSTEHRGLIQGEMLLNKLEEVSKSVKKHENPAKGEREEEREMKLDERRRWTFSEQSACGLYSRRQRVKKP</sequence>
<feature type="transmembrane region" description="Helical" evidence="2">
    <location>
        <begin position="141"/>
        <end position="164"/>
    </location>
</feature>
<evidence type="ECO:0000256" key="2">
    <source>
        <dbReference type="SAM" id="Phobius"/>
    </source>
</evidence>
<keyword evidence="2" id="KW-0812">Transmembrane</keyword>
<reference evidence="4 5" key="1">
    <citation type="submission" date="2024-01" db="EMBL/GenBank/DDBJ databases">
        <authorList>
            <person name="Waweru B."/>
        </authorList>
    </citation>
    <scope>NUCLEOTIDE SEQUENCE [LARGE SCALE GENOMIC DNA]</scope>
</reference>
<evidence type="ECO:0000313" key="5">
    <source>
        <dbReference type="Proteomes" id="UP001314170"/>
    </source>
</evidence>
<evidence type="ECO:0000256" key="1">
    <source>
        <dbReference type="SAM" id="MobiDB-lite"/>
    </source>
</evidence>
<dbReference type="AlphaFoldDB" id="A0AAV1S9E0"/>
<dbReference type="Pfam" id="PF24649">
    <property type="entry name" value="DUF7642"/>
    <property type="match status" value="1"/>
</dbReference>
<dbReference type="Proteomes" id="UP001314170">
    <property type="component" value="Unassembled WGS sequence"/>
</dbReference>
<feature type="region of interest" description="Disordered" evidence="1">
    <location>
        <begin position="345"/>
        <end position="368"/>
    </location>
</feature>
<organism evidence="4 5">
    <name type="scientific">Dovyalis caffra</name>
    <dbReference type="NCBI Taxonomy" id="77055"/>
    <lineage>
        <taxon>Eukaryota</taxon>
        <taxon>Viridiplantae</taxon>
        <taxon>Streptophyta</taxon>
        <taxon>Embryophyta</taxon>
        <taxon>Tracheophyta</taxon>
        <taxon>Spermatophyta</taxon>
        <taxon>Magnoliopsida</taxon>
        <taxon>eudicotyledons</taxon>
        <taxon>Gunneridae</taxon>
        <taxon>Pentapetalae</taxon>
        <taxon>rosids</taxon>
        <taxon>fabids</taxon>
        <taxon>Malpighiales</taxon>
        <taxon>Salicaceae</taxon>
        <taxon>Flacourtieae</taxon>
        <taxon>Dovyalis</taxon>
    </lineage>
</organism>
<keyword evidence="5" id="KW-1185">Reference proteome</keyword>
<feature type="domain" description="DUF7642" evidence="3">
    <location>
        <begin position="190"/>
        <end position="236"/>
    </location>
</feature>
<dbReference type="InterPro" id="IPR056059">
    <property type="entry name" value="DUF7642"/>
</dbReference>
<dbReference type="PANTHER" id="PTHR35410:SF2">
    <property type="entry name" value="OS02G0640200 PROTEIN"/>
    <property type="match status" value="1"/>
</dbReference>
<comment type="caution">
    <text evidence="4">The sequence shown here is derived from an EMBL/GenBank/DDBJ whole genome shotgun (WGS) entry which is preliminary data.</text>
</comment>
<gene>
    <name evidence="4" type="ORF">DCAF_LOCUS20733</name>
</gene>
<feature type="region of interest" description="Disordered" evidence="1">
    <location>
        <begin position="241"/>
        <end position="263"/>
    </location>
</feature>
<dbReference type="EMBL" id="CAWUPB010001173">
    <property type="protein sequence ID" value="CAK7348041.1"/>
    <property type="molecule type" value="Genomic_DNA"/>
</dbReference>
<dbReference type="PANTHER" id="PTHR35410">
    <property type="entry name" value="EXPRESSED PROTEIN"/>
    <property type="match status" value="1"/>
</dbReference>
<proteinExistence type="predicted"/>
<evidence type="ECO:0000259" key="3">
    <source>
        <dbReference type="Pfam" id="PF24649"/>
    </source>
</evidence>
<accession>A0AAV1S9E0</accession>
<name>A0AAV1S9E0_9ROSI</name>
<protein>
    <recommendedName>
        <fullName evidence="3">DUF7642 domain-containing protein</fullName>
    </recommendedName>
</protein>
<evidence type="ECO:0000313" key="4">
    <source>
        <dbReference type="EMBL" id="CAK7348041.1"/>
    </source>
</evidence>
<keyword evidence="2" id="KW-1133">Transmembrane helix</keyword>